<gene>
    <name evidence="1" type="ORF">BPAG_LOCUS5637</name>
</gene>
<evidence type="ECO:0000313" key="1">
    <source>
        <dbReference type="EMBL" id="VDN86823.1"/>
    </source>
</evidence>
<reference evidence="1 2" key="2">
    <citation type="submission" date="2018-11" db="EMBL/GenBank/DDBJ databases">
        <authorList>
            <consortium name="Pathogen Informatics"/>
        </authorList>
    </citation>
    <scope>NUCLEOTIDE SEQUENCE [LARGE SCALE GENOMIC DNA]</scope>
</reference>
<reference evidence="3" key="1">
    <citation type="submission" date="2017-02" db="UniProtKB">
        <authorList>
            <consortium name="WormBaseParasite"/>
        </authorList>
    </citation>
    <scope>IDENTIFICATION</scope>
</reference>
<keyword evidence="2" id="KW-1185">Reference proteome</keyword>
<accession>A0A0N4TBT6</accession>
<sequence length="65" mass="7756">MYATDAENSITARIYYHRRQNKELSECRNRGILQESMQLIRNMSVFRGKEIDDSIISKILLRHIE</sequence>
<proteinExistence type="predicted"/>
<dbReference type="WBParaSite" id="BPAG_0000567301-mRNA-1">
    <property type="protein sequence ID" value="BPAG_0000567301-mRNA-1"/>
    <property type="gene ID" value="BPAG_0000567301"/>
</dbReference>
<evidence type="ECO:0000313" key="3">
    <source>
        <dbReference type="WBParaSite" id="BPAG_0000567301-mRNA-1"/>
    </source>
</evidence>
<dbReference type="Proteomes" id="UP000278627">
    <property type="component" value="Unassembled WGS sequence"/>
</dbReference>
<dbReference type="EMBL" id="UZAD01004191">
    <property type="protein sequence ID" value="VDN86823.1"/>
    <property type="molecule type" value="Genomic_DNA"/>
</dbReference>
<organism evidence="3">
    <name type="scientific">Brugia pahangi</name>
    <name type="common">Filarial nematode worm</name>
    <dbReference type="NCBI Taxonomy" id="6280"/>
    <lineage>
        <taxon>Eukaryota</taxon>
        <taxon>Metazoa</taxon>
        <taxon>Ecdysozoa</taxon>
        <taxon>Nematoda</taxon>
        <taxon>Chromadorea</taxon>
        <taxon>Rhabditida</taxon>
        <taxon>Spirurina</taxon>
        <taxon>Spiruromorpha</taxon>
        <taxon>Filarioidea</taxon>
        <taxon>Onchocercidae</taxon>
        <taxon>Brugia</taxon>
    </lineage>
</organism>
<evidence type="ECO:0000313" key="2">
    <source>
        <dbReference type="Proteomes" id="UP000278627"/>
    </source>
</evidence>
<protein>
    <submittedName>
        <fullName evidence="3">Transposase</fullName>
    </submittedName>
</protein>
<name>A0A0N4TBT6_BRUPA</name>
<dbReference type="AlphaFoldDB" id="A0A0N4TBT6"/>